<protein>
    <submittedName>
        <fullName evidence="2">Uncharacterized protein</fullName>
    </submittedName>
</protein>
<evidence type="ECO:0000313" key="2">
    <source>
        <dbReference type="EMBL" id="KAK0754969.1"/>
    </source>
</evidence>
<sequence length="227" mass="25358">MSGLWEPILELLHEVQFLPSQHYSTASLRRHGRIYWANGTSSDHLMFQQLITMFFWPGQQGTIRTASPGIASRLPVRHTGLVREEAGGDILSGATAYDGREGCSTHGCVEPQLRIRLSRARRGRRRPLSTQLGNEIFRGTGLYMSRRGIETKAQGLEKKAESGSSVRHGPSPPPRAGAGGLYHNRRLSHMYRLGRDEQRACTAPRRRNGRGLVGIWRLAIRLSGRVV</sequence>
<dbReference type="AlphaFoldDB" id="A0AA40FBY6"/>
<evidence type="ECO:0000313" key="3">
    <source>
        <dbReference type="Proteomes" id="UP001172155"/>
    </source>
</evidence>
<comment type="caution">
    <text evidence="2">The sequence shown here is derived from an EMBL/GenBank/DDBJ whole genome shotgun (WGS) entry which is preliminary data.</text>
</comment>
<feature type="region of interest" description="Disordered" evidence="1">
    <location>
        <begin position="153"/>
        <end position="181"/>
    </location>
</feature>
<proteinExistence type="predicted"/>
<dbReference type="EMBL" id="JAUKUD010000001">
    <property type="protein sequence ID" value="KAK0754969.1"/>
    <property type="molecule type" value="Genomic_DNA"/>
</dbReference>
<name>A0AA40FBY6_9PEZI</name>
<evidence type="ECO:0000256" key="1">
    <source>
        <dbReference type="SAM" id="MobiDB-lite"/>
    </source>
</evidence>
<accession>A0AA40FBY6</accession>
<dbReference type="Proteomes" id="UP001172155">
    <property type="component" value="Unassembled WGS sequence"/>
</dbReference>
<keyword evidence="3" id="KW-1185">Reference proteome</keyword>
<reference evidence="2" key="1">
    <citation type="submission" date="2023-06" db="EMBL/GenBank/DDBJ databases">
        <title>Genome-scale phylogeny and comparative genomics of the fungal order Sordariales.</title>
        <authorList>
            <consortium name="Lawrence Berkeley National Laboratory"/>
            <person name="Hensen N."/>
            <person name="Bonometti L."/>
            <person name="Westerberg I."/>
            <person name="Brannstrom I.O."/>
            <person name="Guillou S."/>
            <person name="Cros-Aarteil S."/>
            <person name="Calhoun S."/>
            <person name="Haridas S."/>
            <person name="Kuo A."/>
            <person name="Mondo S."/>
            <person name="Pangilinan J."/>
            <person name="Riley R."/>
            <person name="LaButti K."/>
            <person name="Andreopoulos B."/>
            <person name="Lipzen A."/>
            <person name="Chen C."/>
            <person name="Yanf M."/>
            <person name="Daum C."/>
            <person name="Ng V."/>
            <person name="Clum A."/>
            <person name="Steindorff A."/>
            <person name="Ohm R."/>
            <person name="Martin F."/>
            <person name="Silar P."/>
            <person name="Natvig D."/>
            <person name="Lalanne C."/>
            <person name="Gautier V."/>
            <person name="Ament-velasquez S.L."/>
            <person name="Kruys A."/>
            <person name="Hutchinson M.I."/>
            <person name="Powell A.J."/>
            <person name="Barry K."/>
            <person name="Miller A.N."/>
            <person name="Grigoriev I.V."/>
            <person name="Debuchy R."/>
            <person name="Gladieux P."/>
            <person name="Thoren M.H."/>
            <person name="Johannesson H."/>
        </authorList>
    </citation>
    <scope>NUCLEOTIDE SEQUENCE</scope>
    <source>
        <strain evidence="2">SMH3187-1</strain>
    </source>
</reference>
<organism evidence="2 3">
    <name type="scientific">Schizothecium vesticola</name>
    <dbReference type="NCBI Taxonomy" id="314040"/>
    <lineage>
        <taxon>Eukaryota</taxon>
        <taxon>Fungi</taxon>
        <taxon>Dikarya</taxon>
        <taxon>Ascomycota</taxon>
        <taxon>Pezizomycotina</taxon>
        <taxon>Sordariomycetes</taxon>
        <taxon>Sordariomycetidae</taxon>
        <taxon>Sordariales</taxon>
        <taxon>Schizotheciaceae</taxon>
        <taxon>Schizothecium</taxon>
    </lineage>
</organism>
<gene>
    <name evidence="2" type="ORF">B0T18DRAFT_49737</name>
</gene>